<dbReference type="Proteomes" id="UP001575105">
    <property type="component" value="Unassembled WGS sequence"/>
</dbReference>
<feature type="chain" id="PRO_5045808264" evidence="1">
    <location>
        <begin position="24"/>
        <end position="1014"/>
    </location>
</feature>
<gene>
    <name evidence="3" type="ORF">ACERK3_18825</name>
</gene>
<evidence type="ECO:0000313" key="4">
    <source>
        <dbReference type="Proteomes" id="UP001575105"/>
    </source>
</evidence>
<name>A0ABV4UBI0_9BACT</name>
<evidence type="ECO:0000259" key="2">
    <source>
        <dbReference type="Pfam" id="PF13320"/>
    </source>
</evidence>
<keyword evidence="1" id="KW-0732">Signal</keyword>
<reference evidence="3 4" key="1">
    <citation type="submission" date="2024-08" db="EMBL/GenBank/DDBJ databases">
        <title>Whole-genome sequencing of halo(alkali)philic microorganisms from hypersaline lakes.</title>
        <authorList>
            <person name="Sorokin D.Y."/>
            <person name="Merkel A.Y."/>
            <person name="Messina E."/>
            <person name="Yakimov M."/>
        </authorList>
    </citation>
    <scope>NUCLEOTIDE SEQUENCE [LARGE SCALE GENOMIC DNA]</scope>
    <source>
        <strain evidence="3 4">AB-hyl4</strain>
    </source>
</reference>
<dbReference type="GO" id="GO:0016787">
    <property type="term" value="F:hydrolase activity"/>
    <property type="evidence" value="ECO:0007669"/>
    <property type="project" value="UniProtKB-KW"/>
</dbReference>
<organism evidence="3 4">
    <name type="scientific">Natronomicrosphaera hydrolytica</name>
    <dbReference type="NCBI Taxonomy" id="3242702"/>
    <lineage>
        <taxon>Bacteria</taxon>
        <taxon>Pseudomonadati</taxon>
        <taxon>Planctomycetota</taxon>
        <taxon>Phycisphaerae</taxon>
        <taxon>Phycisphaerales</taxon>
        <taxon>Phycisphaeraceae</taxon>
        <taxon>Natronomicrosphaera</taxon>
    </lineage>
</organism>
<dbReference type="SUPFAM" id="SSF49344">
    <property type="entry name" value="CBD9-like"/>
    <property type="match status" value="1"/>
</dbReference>
<protein>
    <submittedName>
        <fullName evidence="3">Glycoside hydrolase domain-containing protein</fullName>
    </submittedName>
</protein>
<dbReference type="RefSeq" id="WP_425347250.1">
    <property type="nucleotide sequence ID" value="NZ_JBGUBD010000019.1"/>
</dbReference>
<dbReference type="EMBL" id="JBGUBD010000019">
    <property type="protein sequence ID" value="MFA9480329.1"/>
    <property type="molecule type" value="Genomic_DNA"/>
</dbReference>
<sequence length="1014" mass="111494">MSMLLKPTLLVLALVLFTQAALAGQVTILAPREDTRVDFERLGLRVNTYTAEQLTTMDTQTAIAVGQSIDESILVLTGAIMPAEAFEGLFNADPARAAFDDLFRRGGMFYIGQLNGATLNNLPAVMRDYFEEHDVFLPTAPNRPSASSSIGNFTAYANPDLLDLPLLSQPNSLAEEDWSGVESNAFYWRNFPDKALPVLVGPDNEYPVMLLQEGIFGDGKVIISQARHLTRVARSPFWENLIAYLGGSAAAQVDPATGAAGTSGGATTLALGSAGAGKPLMFLETFEDASFEDIAEADLFNDPKIWEAFETVELRIHDTGDEPTKTTQARLGVIGQYLVAAFHNEEPNPDDLVKNVTVRDGQAWTDDSVELVLVPEEGGSVYHWILSAGGAIYDARDRVAGWDGESTSDVRIGSDSWQAVLAVPLTEVFEGGEVPEMFFANLARNDRNSEETSSWVAPIHVIPTPESVGHISRLSPRELASRLVDRPATASAGPAAATGEGFDIWQVSAWEDGVGLTTRPRGDNPEPGTLELHVPGGGSDAAALLVRNHGPDTLVFKVNPPVKLNAGGGRSVRFYDLATLYQGVPRLSSYETLDFDPLGAIGINGVLTVGSGETAKLWVDVAGKAPAGRYRGELQLLPITLRDQTPVSVPIDVRIYDVEIPSPLPMHVYTFGPYMGALYDYGGPLDYVKLMLDSHINVFHVSYPVGAIKDGPVMSSDPADYLTNHAVYMREDRPMKFVYDYHLFTHFDTALKEAGFEGETMDDEWQAHFREWFGNFMDALKGHGLTYDDFWIQIEDEPRLPRMPDLVKEAAMLKEYFPDVQTTVTMAPWNTAEHIASLEPYVDMWMPERRRLTMREEAADELAFYNTQDAFWPFLCATRMDMQSLIGYYRHRGIQDYHLGVDGIALWAFNSWTGDSWAQWDSPRPGGGYRFNEGLAYRGEGGPVPSKRLFAFRAGMEDYVLLHLLAEAKSNASGANGTRIDALKSQAETLLGSSSPAELEQWRRDALALLETLQ</sequence>
<dbReference type="Pfam" id="PF13320">
    <property type="entry name" value="GH123_cat"/>
    <property type="match status" value="1"/>
</dbReference>
<dbReference type="Gene3D" id="2.60.40.1190">
    <property type="match status" value="1"/>
</dbReference>
<keyword evidence="4" id="KW-1185">Reference proteome</keyword>
<feature type="signal peptide" evidence="1">
    <location>
        <begin position="1"/>
        <end position="23"/>
    </location>
</feature>
<evidence type="ECO:0000313" key="3">
    <source>
        <dbReference type="EMBL" id="MFA9480329.1"/>
    </source>
</evidence>
<keyword evidence="3" id="KW-0378">Hydrolase</keyword>
<feature type="domain" description="Glycoside hydrolase 123 catalytic" evidence="2">
    <location>
        <begin position="745"/>
        <end position="965"/>
    </location>
</feature>
<comment type="caution">
    <text evidence="3">The sequence shown here is derived from an EMBL/GenBank/DDBJ whole genome shotgun (WGS) entry which is preliminary data.</text>
</comment>
<accession>A0ABV4UBI0</accession>
<proteinExistence type="predicted"/>
<dbReference type="InterPro" id="IPR025150">
    <property type="entry name" value="GH123_cat"/>
</dbReference>
<evidence type="ECO:0000256" key="1">
    <source>
        <dbReference type="SAM" id="SignalP"/>
    </source>
</evidence>